<dbReference type="Proteomes" id="UP001140206">
    <property type="component" value="Chromosome 1"/>
</dbReference>
<reference evidence="2" key="1">
    <citation type="submission" date="2022-08" db="EMBL/GenBank/DDBJ databases">
        <authorList>
            <person name="Marques A."/>
        </authorList>
    </citation>
    <scope>NUCLEOTIDE SEQUENCE</scope>
    <source>
        <strain evidence="2">RhyPub2mFocal</strain>
        <tissue evidence="2">Leaves</tissue>
    </source>
</reference>
<dbReference type="PANTHER" id="PTHR47374:SF6">
    <property type="entry name" value="ENDOSOME ANTIGEN-LIKE PROTEIN, PUTATIVE (DUF3444)-RELATED"/>
    <property type="match status" value="1"/>
</dbReference>
<evidence type="ECO:0000313" key="3">
    <source>
        <dbReference type="Proteomes" id="UP001140206"/>
    </source>
</evidence>
<comment type="caution">
    <text evidence="2">The sequence shown here is derived from an EMBL/GenBank/DDBJ whole genome shotgun (WGS) entry which is preliminary data.</text>
</comment>
<keyword evidence="3" id="KW-1185">Reference proteome</keyword>
<proteinExistence type="predicted"/>
<organism evidence="2 3">
    <name type="scientific">Rhynchospora pubera</name>
    <dbReference type="NCBI Taxonomy" id="906938"/>
    <lineage>
        <taxon>Eukaryota</taxon>
        <taxon>Viridiplantae</taxon>
        <taxon>Streptophyta</taxon>
        <taxon>Embryophyta</taxon>
        <taxon>Tracheophyta</taxon>
        <taxon>Spermatophyta</taxon>
        <taxon>Magnoliopsida</taxon>
        <taxon>Liliopsida</taxon>
        <taxon>Poales</taxon>
        <taxon>Cyperaceae</taxon>
        <taxon>Cyperoideae</taxon>
        <taxon>Rhynchosporeae</taxon>
        <taxon>Rhynchospora</taxon>
    </lineage>
</organism>
<sequence>MECDEYECPDEYEFPEHEFYNFEKNKSIKLGQIWALYSDMDTFPKYYAQVKRINLKEQIVYIQWLEPIGKGAVGEDKRWIDSMLPSGCGTFVVTGEKNSYDKYAFSHKVTARQLTGKKNAFEIIPVVTEIWAVYRDWTLILSGDDIDENCQYDLVWVSELTHTGIKVLLLAIVAGHRTVFRLDSERKSVEIPRGEFTRLSHIQNTSTPAHS</sequence>
<dbReference type="EMBL" id="JAMFTS010000001">
    <property type="protein sequence ID" value="KAJ4813648.1"/>
    <property type="molecule type" value="Genomic_DNA"/>
</dbReference>
<accession>A0AAV8HFT7</accession>
<evidence type="ECO:0000259" key="1">
    <source>
        <dbReference type="Pfam" id="PF11926"/>
    </source>
</evidence>
<dbReference type="AlphaFoldDB" id="A0AAV8HFT7"/>
<name>A0AAV8HFT7_9POAL</name>
<dbReference type="InterPro" id="IPR024593">
    <property type="entry name" value="DUF3444"/>
</dbReference>
<feature type="domain" description="DUF3444" evidence="1">
    <location>
        <begin position="10"/>
        <end position="201"/>
    </location>
</feature>
<dbReference type="Pfam" id="PF11926">
    <property type="entry name" value="DUF3444"/>
    <property type="match status" value="1"/>
</dbReference>
<gene>
    <name evidence="2" type="ORF">LUZ62_026214</name>
</gene>
<evidence type="ECO:0000313" key="2">
    <source>
        <dbReference type="EMBL" id="KAJ4813648.1"/>
    </source>
</evidence>
<dbReference type="PANTHER" id="PTHR47374">
    <property type="entry name" value="ENDOSOME ANTIGEN-LIKE PROTEIN, PUTATIVE (DUF3444)-RELATED"/>
    <property type="match status" value="1"/>
</dbReference>
<protein>
    <recommendedName>
        <fullName evidence="1">DUF3444 domain-containing protein</fullName>
    </recommendedName>
</protein>